<organism evidence="17 18">
    <name type="scientific">Podarcis lilfordi</name>
    <name type="common">Lilford's wall lizard</name>
    <dbReference type="NCBI Taxonomy" id="74358"/>
    <lineage>
        <taxon>Eukaryota</taxon>
        <taxon>Metazoa</taxon>
        <taxon>Chordata</taxon>
        <taxon>Craniata</taxon>
        <taxon>Vertebrata</taxon>
        <taxon>Euteleostomi</taxon>
        <taxon>Lepidosauria</taxon>
        <taxon>Squamata</taxon>
        <taxon>Bifurcata</taxon>
        <taxon>Unidentata</taxon>
        <taxon>Episquamata</taxon>
        <taxon>Laterata</taxon>
        <taxon>Lacertibaenia</taxon>
        <taxon>Lacertidae</taxon>
        <taxon>Podarcis</taxon>
    </lineage>
</organism>
<dbReference type="SMART" id="SM00431">
    <property type="entry name" value="SCAN"/>
    <property type="match status" value="1"/>
</dbReference>
<keyword evidence="10" id="KW-0539">Nucleus</keyword>
<reference evidence="17" key="1">
    <citation type="submission" date="2022-12" db="EMBL/GenBank/DDBJ databases">
        <authorList>
            <person name="Alioto T."/>
            <person name="Alioto T."/>
            <person name="Gomez Garrido J."/>
        </authorList>
    </citation>
    <scope>NUCLEOTIDE SEQUENCE</scope>
</reference>
<dbReference type="PROSITE" id="PS50805">
    <property type="entry name" value="KRAB"/>
    <property type="match status" value="1"/>
</dbReference>
<dbReference type="EMBL" id="OX395127">
    <property type="protein sequence ID" value="CAI5768627.1"/>
    <property type="molecule type" value="Genomic_DNA"/>
</dbReference>
<dbReference type="InterPro" id="IPR036051">
    <property type="entry name" value="KRAB_dom_sf"/>
</dbReference>
<dbReference type="GO" id="GO:0005634">
    <property type="term" value="C:nucleus"/>
    <property type="evidence" value="ECO:0007669"/>
    <property type="project" value="UniProtKB-SubCell"/>
</dbReference>
<feature type="domain" description="C2H2-type" evidence="14">
    <location>
        <begin position="458"/>
        <end position="485"/>
    </location>
</feature>
<feature type="domain" description="C2H2-type" evidence="14">
    <location>
        <begin position="346"/>
        <end position="373"/>
    </location>
</feature>
<evidence type="ECO:0000256" key="9">
    <source>
        <dbReference type="ARBA" id="ARBA00023163"/>
    </source>
</evidence>
<evidence type="ECO:0000256" key="10">
    <source>
        <dbReference type="ARBA" id="ARBA00023242"/>
    </source>
</evidence>
<feature type="domain" description="C2H2-type" evidence="14">
    <location>
        <begin position="570"/>
        <end position="597"/>
    </location>
</feature>
<dbReference type="InterPro" id="IPR001909">
    <property type="entry name" value="KRAB"/>
</dbReference>
<feature type="region of interest" description="Disordered" evidence="13">
    <location>
        <begin position="297"/>
        <end position="320"/>
    </location>
</feature>
<gene>
    <name evidence="17" type="ORF">PODLI_1B036487</name>
</gene>
<comment type="subcellular location">
    <subcellularLocation>
        <location evidence="1">Nucleus</location>
    </subcellularLocation>
</comment>
<evidence type="ECO:0000256" key="13">
    <source>
        <dbReference type="SAM" id="MobiDB-lite"/>
    </source>
</evidence>
<dbReference type="AlphaFoldDB" id="A0AA35K0L5"/>
<sequence length="694" mass="79803">MEEQDSAALEAGRQPDSIMTGSTGEIWVGSRHKTLRQNIHGSDVHCQQFRHFHYQEAKGPRDVCSRLHHLCCQWLKPGRHTKTQILDLVILEQFLAVLPPEMENWVRECGAETSSQAVALAEGFLLSWAEDQKQEKEQFRVKDPATEMRTDFPKAERAPSVKGQRSPGDRMKPHIPAQTSLLCGVEEGAAVKPDQGPVSFEDVAVWFTEEEWDLLDPDQRALHNQVMEESLWILSSLEGDEWETQNKGDLLGKETLEREGREGKRRNRLSASRGCDYREIAAREETDERKATGIPCVNRGSLRSKRGRKPSVKTHSRENSYEHSECGTSIICVASHQGIHGTEKPYICAECGKSFPYTSGLISHRRVHTGEKPYRCLECGKTFSQKKHLSNHRAIHTEEKPYRCLECGRSFNCRYNLIRHQRIHTGEKPYQCPDCGRGFRHSSTLSSHQRLHTGEKPYPCPECGKRFRDRSHLYSHQKVHTGEKPYACLECGKRFYQKKHLRKHQVIHTEVKPHRCLECGKGFRCRFKLTRHQRTHTGEKQYRCLECGKSFKCSAALCSHERIHTGEKPFQCPECGKAFRAKSHLYSHKRIHTGEKPYPCLECGKAFRRQEHLVNHQALIHTANKPYKCLECGKSFSQAIYLTYHQSIHTGDKSYPCLECGKSFYSQKSLSSHQRAHKRDRKKIKPLHSEGNQP</sequence>
<feature type="domain" description="SCAN box" evidence="15">
    <location>
        <begin position="47"/>
        <end position="124"/>
    </location>
</feature>
<dbReference type="PANTHER" id="PTHR24384">
    <property type="entry name" value="FINGER PUTATIVE TRANSCRIPTION FACTOR FAMILY-RELATED"/>
    <property type="match status" value="1"/>
</dbReference>
<evidence type="ECO:0000256" key="6">
    <source>
        <dbReference type="ARBA" id="ARBA00022833"/>
    </source>
</evidence>
<proteinExistence type="inferred from homology"/>
<dbReference type="CDD" id="cd07765">
    <property type="entry name" value="KRAB_A-box"/>
    <property type="match status" value="1"/>
</dbReference>
<keyword evidence="4" id="KW-0677">Repeat</keyword>
<feature type="domain" description="C2H2-type" evidence="14">
    <location>
        <begin position="627"/>
        <end position="654"/>
    </location>
</feature>
<evidence type="ECO:0000259" key="16">
    <source>
        <dbReference type="PROSITE" id="PS50805"/>
    </source>
</evidence>
<dbReference type="FunFam" id="3.30.160.60:FF:000139">
    <property type="entry name" value="zinc finger protein 1 homolog"/>
    <property type="match status" value="1"/>
</dbReference>
<dbReference type="FunFam" id="3.30.160.60:FF:000759">
    <property type="entry name" value="zinc finger protein 16"/>
    <property type="match status" value="1"/>
</dbReference>
<keyword evidence="8" id="KW-0238">DNA-binding</keyword>
<dbReference type="FunFam" id="3.30.160.60:FF:000337">
    <property type="entry name" value="Zinc finger and BTB domain containing 41"/>
    <property type="match status" value="1"/>
</dbReference>
<dbReference type="SMART" id="SM00355">
    <property type="entry name" value="ZnF_C2H2"/>
    <property type="match status" value="12"/>
</dbReference>
<dbReference type="PROSITE" id="PS00028">
    <property type="entry name" value="ZINC_FINGER_C2H2_1"/>
    <property type="match status" value="12"/>
</dbReference>
<feature type="domain" description="C2H2-type" evidence="14">
    <location>
        <begin position="655"/>
        <end position="682"/>
    </location>
</feature>
<keyword evidence="9" id="KW-0804">Transcription</keyword>
<dbReference type="GO" id="GO:0008270">
    <property type="term" value="F:zinc ion binding"/>
    <property type="evidence" value="ECO:0007669"/>
    <property type="project" value="UniProtKB-KW"/>
</dbReference>
<feature type="domain" description="C2H2-type" evidence="14">
    <location>
        <begin position="598"/>
        <end position="626"/>
    </location>
</feature>
<feature type="domain" description="C2H2-type" evidence="14">
    <location>
        <begin position="430"/>
        <end position="457"/>
    </location>
</feature>
<dbReference type="CDD" id="cd07936">
    <property type="entry name" value="SCAN"/>
    <property type="match status" value="1"/>
</dbReference>
<name>A0AA35K0L5_9SAUR</name>
<evidence type="ECO:0000256" key="3">
    <source>
        <dbReference type="ARBA" id="ARBA00022723"/>
    </source>
</evidence>
<keyword evidence="6" id="KW-0862">Zinc</keyword>
<dbReference type="InterPro" id="IPR038269">
    <property type="entry name" value="SCAN_sf"/>
</dbReference>
<dbReference type="Gene3D" id="1.10.4020.10">
    <property type="entry name" value="DNA breaking-rejoining enzymes"/>
    <property type="match status" value="1"/>
</dbReference>
<dbReference type="PANTHER" id="PTHR24384:SF218">
    <property type="entry name" value="ZINC FINGER PROTEIN 502"/>
    <property type="match status" value="1"/>
</dbReference>
<dbReference type="SUPFAM" id="SSF109640">
    <property type="entry name" value="KRAB domain (Kruppel-associated box)"/>
    <property type="match status" value="1"/>
</dbReference>
<dbReference type="PROSITE" id="PS50804">
    <property type="entry name" value="SCAN_BOX"/>
    <property type="match status" value="1"/>
</dbReference>
<feature type="region of interest" description="Disordered" evidence="13">
    <location>
        <begin position="671"/>
        <end position="694"/>
    </location>
</feature>
<dbReference type="Pfam" id="PF00096">
    <property type="entry name" value="zf-C2H2"/>
    <property type="match status" value="10"/>
</dbReference>
<evidence type="ECO:0000256" key="5">
    <source>
        <dbReference type="ARBA" id="ARBA00022771"/>
    </source>
</evidence>
<dbReference type="InterPro" id="IPR050752">
    <property type="entry name" value="C2H2-ZF_domain"/>
</dbReference>
<keyword evidence="5 12" id="KW-0863">Zinc-finger</keyword>
<evidence type="ECO:0000313" key="17">
    <source>
        <dbReference type="EMBL" id="CAI5768627.1"/>
    </source>
</evidence>
<feature type="domain" description="C2H2-type" evidence="14">
    <location>
        <begin position="402"/>
        <end position="429"/>
    </location>
</feature>
<evidence type="ECO:0000256" key="4">
    <source>
        <dbReference type="ARBA" id="ARBA00022737"/>
    </source>
</evidence>
<evidence type="ECO:0000259" key="14">
    <source>
        <dbReference type="PROSITE" id="PS50157"/>
    </source>
</evidence>
<feature type="compositionally biased region" description="Basic residues" evidence="13">
    <location>
        <begin position="302"/>
        <end position="314"/>
    </location>
</feature>
<evidence type="ECO:0000256" key="7">
    <source>
        <dbReference type="ARBA" id="ARBA00023015"/>
    </source>
</evidence>
<protein>
    <recommendedName>
        <fullName evidence="11">Zinc finger protein 1 homolog</fullName>
    </recommendedName>
</protein>
<keyword evidence="18" id="KW-1185">Reference proteome</keyword>
<evidence type="ECO:0000256" key="2">
    <source>
        <dbReference type="ARBA" id="ARBA00006991"/>
    </source>
</evidence>
<evidence type="ECO:0000256" key="11">
    <source>
        <dbReference type="ARBA" id="ARBA00073310"/>
    </source>
</evidence>
<feature type="region of interest" description="Disordered" evidence="13">
    <location>
        <begin position="1"/>
        <end position="23"/>
    </location>
</feature>
<dbReference type="FunFam" id="3.30.160.60:FF:000688">
    <property type="entry name" value="zinc finger protein 197 isoform X1"/>
    <property type="match status" value="1"/>
</dbReference>
<feature type="compositionally biased region" description="Basic residues" evidence="13">
    <location>
        <begin position="674"/>
        <end position="686"/>
    </location>
</feature>
<dbReference type="FunFam" id="3.30.160.60:FF:001478">
    <property type="entry name" value="Zinc finger protein 134"/>
    <property type="match status" value="1"/>
</dbReference>
<feature type="domain" description="C2H2-type" evidence="14">
    <location>
        <begin position="374"/>
        <end position="401"/>
    </location>
</feature>
<evidence type="ECO:0000256" key="8">
    <source>
        <dbReference type="ARBA" id="ARBA00023125"/>
    </source>
</evidence>
<evidence type="ECO:0000256" key="1">
    <source>
        <dbReference type="ARBA" id="ARBA00004123"/>
    </source>
</evidence>
<dbReference type="FunFam" id="3.30.160.60:FF:002343">
    <property type="entry name" value="Zinc finger protein 33A"/>
    <property type="match status" value="3"/>
</dbReference>
<dbReference type="Proteomes" id="UP001178461">
    <property type="component" value="Chromosome 2"/>
</dbReference>
<evidence type="ECO:0000259" key="15">
    <source>
        <dbReference type="PROSITE" id="PS50804"/>
    </source>
</evidence>
<dbReference type="FunFam" id="1.10.4020.10:FF:000005">
    <property type="entry name" value="Uncharacterized protein"/>
    <property type="match status" value="1"/>
</dbReference>
<dbReference type="InterPro" id="IPR003309">
    <property type="entry name" value="SCAN_dom"/>
</dbReference>
<dbReference type="FunFam" id="3.30.160.60:FF:000185">
    <property type="entry name" value="zinc finger protein 319"/>
    <property type="match status" value="1"/>
</dbReference>
<feature type="domain" description="C2H2-type" evidence="14">
    <location>
        <begin position="514"/>
        <end position="541"/>
    </location>
</feature>
<dbReference type="PROSITE" id="PS50157">
    <property type="entry name" value="ZINC_FINGER_C2H2_2"/>
    <property type="match status" value="12"/>
</dbReference>
<dbReference type="Pfam" id="PF01352">
    <property type="entry name" value="KRAB"/>
    <property type="match status" value="1"/>
</dbReference>
<feature type="domain" description="KRAB" evidence="16">
    <location>
        <begin position="198"/>
        <end position="273"/>
    </location>
</feature>
<dbReference type="FunFam" id="3.30.160.60:FF:000620">
    <property type="entry name" value="Zinc finger protein 263"/>
    <property type="match status" value="1"/>
</dbReference>
<dbReference type="SUPFAM" id="SSF57667">
    <property type="entry name" value="beta-beta-alpha zinc fingers"/>
    <property type="match status" value="7"/>
</dbReference>
<dbReference type="InterPro" id="IPR013087">
    <property type="entry name" value="Znf_C2H2_type"/>
</dbReference>
<keyword evidence="7" id="KW-0805">Transcription regulation</keyword>
<evidence type="ECO:0000313" key="18">
    <source>
        <dbReference type="Proteomes" id="UP001178461"/>
    </source>
</evidence>
<dbReference type="GO" id="GO:0000978">
    <property type="term" value="F:RNA polymerase II cis-regulatory region sequence-specific DNA binding"/>
    <property type="evidence" value="ECO:0007669"/>
    <property type="project" value="TreeGrafter"/>
</dbReference>
<dbReference type="Gene3D" id="3.30.160.60">
    <property type="entry name" value="Classic Zinc Finger"/>
    <property type="match status" value="12"/>
</dbReference>
<feature type="region of interest" description="Disordered" evidence="13">
    <location>
        <begin position="154"/>
        <end position="173"/>
    </location>
</feature>
<feature type="domain" description="C2H2-type" evidence="14">
    <location>
        <begin position="542"/>
        <end position="569"/>
    </location>
</feature>
<dbReference type="FunFam" id="3.30.160.60:FF:000295">
    <property type="entry name" value="zinc finger protein 19"/>
    <property type="match status" value="1"/>
</dbReference>
<dbReference type="GO" id="GO:0000981">
    <property type="term" value="F:DNA-binding transcription factor activity, RNA polymerase II-specific"/>
    <property type="evidence" value="ECO:0007669"/>
    <property type="project" value="TreeGrafter"/>
</dbReference>
<dbReference type="InterPro" id="IPR036236">
    <property type="entry name" value="Znf_C2H2_sf"/>
</dbReference>
<dbReference type="SUPFAM" id="SSF47353">
    <property type="entry name" value="Retrovirus capsid dimerization domain-like"/>
    <property type="match status" value="1"/>
</dbReference>
<comment type="similarity">
    <text evidence="2">Belongs to the krueppel C2H2-type zinc-finger protein family.</text>
</comment>
<keyword evidence="3" id="KW-0479">Metal-binding</keyword>
<dbReference type="SMART" id="SM00349">
    <property type="entry name" value="KRAB"/>
    <property type="match status" value="1"/>
</dbReference>
<evidence type="ECO:0000256" key="12">
    <source>
        <dbReference type="PROSITE-ProRule" id="PRU00042"/>
    </source>
</evidence>
<dbReference type="Pfam" id="PF02023">
    <property type="entry name" value="SCAN"/>
    <property type="match status" value="1"/>
</dbReference>
<accession>A0AA35K0L5</accession>
<dbReference type="FunFam" id="3.30.160.60:FF:000478">
    <property type="entry name" value="Zinc finger protein 133"/>
    <property type="match status" value="1"/>
</dbReference>
<dbReference type="Gene3D" id="6.10.140.140">
    <property type="match status" value="1"/>
</dbReference>
<feature type="domain" description="C2H2-type" evidence="14">
    <location>
        <begin position="486"/>
        <end position="513"/>
    </location>
</feature>